<comment type="similarity">
    <text evidence="1">Belongs to the cytochrome P450 family.</text>
</comment>
<dbReference type="GO" id="GO:0005506">
    <property type="term" value="F:iron ion binding"/>
    <property type="evidence" value="ECO:0007669"/>
    <property type="project" value="InterPro"/>
</dbReference>
<dbReference type="PANTHER" id="PTHR47947:SF2">
    <property type="entry name" value="CYTOCHROME P450 82C3-LIKE"/>
    <property type="match status" value="1"/>
</dbReference>
<evidence type="ECO:0000256" key="1">
    <source>
        <dbReference type="ARBA" id="ARBA00010617"/>
    </source>
</evidence>
<sequence>MDFFDFVTSTVALIGFPLLLFLLSFLWIPKAASGNTSRKKTAPEAGGAWPIIGHLRLLGEPQPPHITFANMTDKYGTIFTIKLGVQRALVVSSWETAKECLTINDKAFATRPKLLSAKILTYNYAMITSAPYGPYWRQVRKFATIELLSNH</sequence>
<keyword evidence="4" id="KW-0560">Oxidoreductase</keyword>
<comment type="caution">
    <text evidence="8">The sequence shown here is derived from an EMBL/GenBank/DDBJ whole genome shotgun (WGS) entry which is preliminary data.</text>
</comment>
<keyword evidence="7" id="KW-0812">Transmembrane</keyword>
<dbReference type="PANTHER" id="PTHR47947">
    <property type="entry name" value="CYTOCHROME P450 82C3-RELATED"/>
    <property type="match status" value="1"/>
</dbReference>
<keyword evidence="9" id="KW-1185">Reference proteome</keyword>
<dbReference type="InterPro" id="IPR001128">
    <property type="entry name" value="Cyt_P450"/>
</dbReference>
<evidence type="ECO:0000313" key="8">
    <source>
        <dbReference type="EMBL" id="KAE8716306.1"/>
    </source>
</evidence>
<keyword evidence="5" id="KW-0408">Iron</keyword>
<reference evidence="8" key="1">
    <citation type="submission" date="2019-09" db="EMBL/GenBank/DDBJ databases">
        <title>Draft genome information of white flower Hibiscus syriacus.</title>
        <authorList>
            <person name="Kim Y.-M."/>
        </authorList>
    </citation>
    <scope>NUCLEOTIDE SEQUENCE [LARGE SCALE GENOMIC DNA]</scope>
    <source>
        <strain evidence="8">YM2019G1</strain>
    </source>
</reference>
<keyword evidence="7" id="KW-1133">Transmembrane helix</keyword>
<organism evidence="8 9">
    <name type="scientific">Hibiscus syriacus</name>
    <name type="common">Rose of Sharon</name>
    <dbReference type="NCBI Taxonomy" id="106335"/>
    <lineage>
        <taxon>Eukaryota</taxon>
        <taxon>Viridiplantae</taxon>
        <taxon>Streptophyta</taxon>
        <taxon>Embryophyta</taxon>
        <taxon>Tracheophyta</taxon>
        <taxon>Spermatophyta</taxon>
        <taxon>Magnoliopsida</taxon>
        <taxon>eudicotyledons</taxon>
        <taxon>Gunneridae</taxon>
        <taxon>Pentapetalae</taxon>
        <taxon>rosids</taxon>
        <taxon>malvids</taxon>
        <taxon>Malvales</taxon>
        <taxon>Malvaceae</taxon>
        <taxon>Malvoideae</taxon>
        <taxon>Hibiscus</taxon>
    </lineage>
</organism>
<dbReference type="PRINTS" id="PR00463">
    <property type="entry name" value="EP450I"/>
</dbReference>
<dbReference type="EMBL" id="VEPZ02000850">
    <property type="protein sequence ID" value="KAE8716306.1"/>
    <property type="molecule type" value="Genomic_DNA"/>
</dbReference>
<dbReference type="Pfam" id="PF00067">
    <property type="entry name" value="p450"/>
    <property type="match status" value="1"/>
</dbReference>
<gene>
    <name evidence="8" type="ORF">F3Y22_tig00110126pilonHSYRG00083</name>
</gene>
<proteinExistence type="inferred from homology"/>
<accession>A0A6A3BH11</accession>
<name>A0A6A3BH11_HIBSY</name>
<dbReference type="Gene3D" id="1.10.630.10">
    <property type="entry name" value="Cytochrome P450"/>
    <property type="match status" value="1"/>
</dbReference>
<dbReference type="InterPro" id="IPR002401">
    <property type="entry name" value="Cyt_P450_E_grp-I"/>
</dbReference>
<dbReference type="InterPro" id="IPR050651">
    <property type="entry name" value="Plant_Cytochrome_P450_Monoox"/>
</dbReference>
<evidence type="ECO:0000256" key="7">
    <source>
        <dbReference type="SAM" id="Phobius"/>
    </source>
</evidence>
<evidence type="ECO:0000256" key="4">
    <source>
        <dbReference type="ARBA" id="ARBA00023002"/>
    </source>
</evidence>
<dbReference type="GO" id="GO:0016705">
    <property type="term" value="F:oxidoreductase activity, acting on paired donors, with incorporation or reduction of molecular oxygen"/>
    <property type="evidence" value="ECO:0007669"/>
    <property type="project" value="InterPro"/>
</dbReference>
<keyword evidence="7" id="KW-0472">Membrane</keyword>
<protein>
    <submittedName>
        <fullName evidence="8">Cytochrome P450 82A3</fullName>
    </submittedName>
</protein>
<keyword evidence="2" id="KW-0349">Heme</keyword>
<evidence type="ECO:0000256" key="6">
    <source>
        <dbReference type="ARBA" id="ARBA00023033"/>
    </source>
</evidence>
<dbReference type="GO" id="GO:0020037">
    <property type="term" value="F:heme binding"/>
    <property type="evidence" value="ECO:0007669"/>
    <property type="project" value="InterPro"/>
</dbReference>
<dbReference type="GO" id="GO:0004497">
    <property type="term" value="F:monooxygenase activity"/>
    <property type="evidence" value="ECO:0007669"/>
    <property type="project" value="UniProtKB-KW"/>
</dbReference>
<keyword evidence="3" id="KW-0479">Metal-binding</keyword>
<evidence type="ECO:0000256" key="3">
    <source>
        <dbReference type="ARBA" id="ARBA00022723"/>
    </source>
</evidence>
<evidence type="ECO:0000313" key="9">
    <source>
        <dbReference type="Proteomes" id="UP000436088"/>
    </source>
</evidence>
<feature type="transmembrane region" description="Helical" evidence="7">
    <location>
        <begin position="6"/>
        <end position="28"/>
    </location>
</feature>
<evidence type="ECO:0000256" key="5">
    <source>
        <dbReference type="ARBA" id="ARBA00023004"/>
    </source>
</evidence>
<dbReference type="SUPFAM" id="SSF48264">
    <property type="entry name" value="Cytochrome P450"/>
    <property type="match status" value="1"/>
</dbReference>
<keyword evidence="6" id="KW-0503">Monooxygenase</keyword>
<evidence type="ECO:0000256" key="2">
    <source>
        <dbReference type="ARBA" id="ARBA00022617"/>
    </source>
</evidence>
<dbReference type="Proteomes" id="UP000436088">
    <property type="component" value="Unassembled WGS sequence"/>
</dbReference>
<dbReference type="InterPro" id="IPR036396">
    <property type="entry name" value="Cyt_P450_sf"/>
</dbReference>
<dbReference type="AlphaFoldDB" id="A0A6A3BH11"/>